<evidence type="ECO:0000313" key="5">
    <source>
        <dbReference type="Proteomes" id="UP000013101"/>
    </source>
</evidence>
<dbReference type="RefSeq" id="WP_004781729.1">
    <property type="nucleotide sequence ID" value="NZ_AP024524.1"/>
</dbReference>
<dbReference type="Proteomes" id="UP000013070">
    <property type="component" value="Unassembled WGS sequence"/>
</dbReference>
<dbReference type="OrthoDB" id="5297409at2"/>
<dbReference type="AlphaFoldDB" id="N9MS74"/>
<dbReference type="eggNOG" id="COG0789">
    <property type="taxonomic scope" value="Bacteria"/>
</dbReference>
<evidence type="ECO:0000313" key="6">
    <source>
        <dbReference type="Proteomes" id="UP000596079"/>
    </source>
</evidence>
<dbReference type="EMBL" id="APPE01000041">
    <property type="protein sequence ID" value="ENV00114.1"/>
    <property type="molecule type" value="Genomic_DNA"/>
</dbReference>
<dbReference type="Gene3D" id="1.10.1660.10">
    <property type="match status" value="1"/>
</dbReference>
<dbReference type="EMBL" id="CP060811">
    <property type="protein sequence ID" value="QQN88364.1"/>
    <property type="molecule type" value="Genomic_DNA"/>
</dbReference>
<dbReference type="Pfam" id="PF13591">
    <property type="entry name" value="MerR_2"/>
    <property type="match status" value="1"/>
</dbReference>
<organism evidence="2 5">
    <name type="scientific">Acinetobacter variabilis</name>
    <dbReference type="NCBI Taxonomy" id="70346"/>
    <lineage>
        <taxon>Bacteria</taxon>
        <taxon>Pseudomonadati</taxon>
        <taxon>Pseudomonadota</taxon>
        <taxon>Gammaproteobacteria</taxon>
        <taxon>Moraxellales</taxon>
        <taxon>Moraxellaceae</taxon>
        <taxon>Acinetobacter</taxon>
    </lineage>
</organism>
<reference evidence="2 5" key="1">
    <citation type="submission" date="2013-02" db="EMBL/GenBank/DDBJ databases">
        <title>The Genome Sequence of Acinetobacter sp. NIPH 2171.</title>
        <authorList>
            <consortium name="The Broad Institute Genome Sequencing Platform"/>
            <consortium name="The Broad Institute Genome Sequencing Center for Infectious Disease"/>
            <person name="Cerqueira G."/>
            <person name="Feldgarden M."/>
            <person name="Courvalin P."/>
            <person name="Perichon B."/>
            <person name="Grillot-Courvalin C."/>
            <person name="Clermont D."/>
            <person name="Rocha E."/>
            <person name="Yoon E.-J."/>
            <person name="Nemec A."/>
            <person name="Walker B."/>
            <person name="Young S.K."/>
            <person name="Zeng Q."/>
            <person name="Gargeya S."/>
            <person name="Fitzgerald M."/>
            <person name="Haas B."/>
            <person name="Abouelleil A."/>
            <person name="Alvarado L."/>
            <person name="Arachchi H.M."/>
            <person name="Berlin A.M."/>
            <person name="Chapman S.B."/>
            <person name="Dewar J."/>
            <person name="Goldberg J."/>
            <person name="Griggs A."/>
            <person name="Gujja S."/>
            <person name="Hansen M."/>
            <person name="Howarth C."/>
            <person name="Imamovic A."/>
            <person name="Larimer J."/>
            <person name="McCowan C."/>
            <person name="Murphy C."/>
            <person name="Neiman D."/>
            <person name="Pearson M."/>
            <person name="Priest M."/>
            <person name="Roberts A."/>
            <person name="Saif S."/>
            <person name="Shea T."/>
            <person name="Sisk P."/>
            <person name="Sykes S."/>
            <person name="Wortman J."/>
            <person name="Nusbaum C."/>
            <person name="Birren B."/>
        </authorList>
    </citation>
    <scope>NUCLEOTIDE SEQUENCE [LARGE SCALE GENOMIC DNA]</scope>
    <source>
        <strain evidence="2 5">NIPH 2171</strain>
    </source>
</reference>
<dbReference type="EMBL" id="APRS01000002">
    <property type="protein sequence ID" value="ENX11439.1"/>
    <property type="molecule type" value="Genomic_DNA"/>
</dbReference>
<reference evidence="1 4" key="2">
    <citation type="submission" date="2013-02" db="EMBL/GenBank/DDBJ databases">
        <title>The Genome Sequence of Acinetobacter sp. NIPH 899.</title>
        <authorList>
            <consortium name="The Broad Institute Genome Sequencing Platform"/>
            <consortium name="The Broad Institute Genome Sequencing Center for Infectious Disease"/>
            <person name="Cerqueira G."/>
            <person name="Feldgarden M."/>
            <person name="Courvalin P."/>
            <person name="Perichon B."/>
            <person name="Grillot-Courvalin C."/>
            <person name="Clermont D."/>
            <person name="Rocha E."/>
            <person name="Yoon E.-J."/>
            <person name="Nemec A."/>
            <person name="Walker B."/>
            <person name="Young S.K."/>
            <person name="Zeng Q."/>
            <person name="Gargeya S."/>
            <person name="Fitzgerald M."/>
            <person name="Haas B."/>
            <person name="Abouelleil A."/>
            <person name="Alvarado L."/>
            <person name="Arachchi H.M."/>
            <person name="Berlin A.M."/>
            <person name="Chapman S.B."/>
            <person name="Dewar J."/>
            <person name="Goldberg J."/>
            <person name="Griggs A."/>
            <person name="Gujja S."/>
            <person name="Hansen M."/>
            <person name="Howarth C."/>
            <person name="Imamovic A."/>
            <person name="Larimer J."/>
            <person name="McCowan C."/>
            <person name="Murphy C."/>
            <person name="Neiman D."/>
            <person name="Pearson M."/>
            <person name="Priest M."/>
            <person name="Roberts A."/>
            <person name="Saif S."/>
            <person name="Shea T."/>
            <person name="Sisk P."/>
            <person name="Sykes S."/>
            <person name="Wortman J."/>
            <person name="Nusbaum C."/>
            <person name="Birren B."/>
        </authorList>
    </citation>
    <scope>NUCLEOTIDE SEQUENCE [LARGE SCALE GENOMIC DNA]</scope>
    <source>
        <strain evidence="1 4">NIPH 899</strain>
    </source>
</reference>
<evidence type="ECO:0000313" key="2">
    <source>
        <dbReference type="EMBL" id="ENX11439.1"/>
    </source>
</evidence>
<name>N9MS74_9GAMM</name>
<proteinExistence type="predicted"/>
<gene>
    <name evidence="2" type="ORF">F897_00283</name>
    <name evidence="1" type="ORF">F969_01023</name>
    <name evidence="3" type="ORF">IAQ69_01345</name>
</gene>
<evidence type="ECO:0000313" key="1">
    <source>
        <dbReference type="EMBL" id="ENV00114.1"/>
    </source>
</evidence>
<dbReference type="GeneID" id="89667237"/>
<accession>N8WTB6</accession>
<evidence type="ECO:0000313" key="3">
    <source>
        <dbReference type="EMBL" id="QQN88364.1"/>
    </source>
</evidence>
<keyword evidence="4" id="KW-1185">Reference proteome</keyword>
<dbReference type="PATRIC" id="fig|1217693.3.peg.276"/>
<protein>
    <submittedName>
        <fullName evidence="3">MerR family transcriptional regulator</fullName>
    </submittedName>
</protein>
<reference evidence="3 6" key="3">
    <citation type="submission" date="2020-08" db="EMBL/GenBank/DDBJ databases">
        <title>Emergence of ISAba1-mediated novel tet(X) in Acinetobacter variabilis from a chicken farm.</title>
        <authorList>
            <person name="Peng K."/>
            <person name="Li R."/>
        </authorList>
    </citation>
    <scope>NUCLEOTIDE SEQUENCE [LARGE SCALE GENOMIC DNA]</scope>
    <source>
        <strain evidence="3 6">XM9F202-2</strain>
    </source>
</reference>
<dbReference type="STRING" id="70346.F897_00283"/>
<dbReference type="PATRIC" id="fig|1217710.3.peg.968"/>
<dbReference type="Proteomes" id="UP000596079">
    <property type="component" value="Chromosome"/>
</dbReference>
<evidence type="ECO:0000313" key="4">
    <source>
        <dbReference type="Proteomes" id="UP000013070"/>
    </source>
</evidence>
<sequence>MTTIQYRENFSNGYIPSEIMDDRTFDLFHFSEACGQSPEWVMQLIEHGILPNRSKTHPGTFLGEDITRAQRAYRLQRDFDASFSAVAMMLDLIDEVQELRREVKHLHFK</sequence>
<dbReference type="Proteomes" id="UP000013101">
    <property type="component" value="Unassembled WGS sequence"/>
</dbReference>
<dbReference type="HOGENOM" id="CLU_144710_2_1_6"/>
<accession>N9MS74</accession>